<protein>
    <submittedName>
        <fullName evidence="5">Class I SAM-dependent methyltransferase</fullName>
    </submittedName>
</protein>
<evidence type="ECO:0000259" key="4">
    <source>
        <dbReference type="Pfam" id="PF08241"/>
    </source>
</evidence>
<evidence type="ECO:0000313" key="6">
    <source>
        <dbReference type="EMBL" id="PZR80418.1"/>
    </source>
</evidence>
<evidence type="ECO:0000256" key="2">
    <source>
        <dbReference type="ARBA" id="ARBA00022679"/>
    </source>
</evidence>
<accession>A0A2W6A4Y3</accession>
<dbReference type="EMBL" id="JAEKNS010000145">
    <property type="protein sequence ID" value="MBJ7596039.1"/>
    <property type="molecule type" value="Genomic_DNA"/>
</dbReference>
<dbReference type="GO" id="GO:0008757">
    <property type="term" value="F:S-adenosylmethionine-dependent methyltransferase activity"/>
    <property type="evidence" value="ECO:0007669"/>
    <property type="project" value="InterPro"/>
</dbReference>
<feature type="domain" description="Methyltransferase type 11" evidence="4">
    <location>
        <begin position="54"/>
        <end position="148"/>
    </location>
</feature>
<dbReference type="PANTHER" id="PTHR43464:SF19">
    <property type="entry name" value="UBIQUINONE BIOSYNTHESIS O-METHYLTRANSFERASE, MITOCHONDRIAL"/>
    <property type="match status" value="1"/>
</dbReference>
<dbReference type="AlphaFoldDB" id="A0A2W6A4Y3"/>
<dbReference type="Pfam" id="PF08241">
    <property type="entry name" value="Methyltransf_11"/>
    <property type="match status" value="1"/>
</dbReference>
<reference evidence="6" key="2">
    <citation type="submission" date="2018-05" db="EMBL/GenBank/DDBJ databases">
        <authorList>
            <person name="Ferrari B."/>
        </authorList>
    </citation>
    <scope>NUCLEOTIDE SEQUENCE</scope>
    <source>
        <strain evidence="6">RRmetagenome_bin12</strain>
    </source>
</reference>
<dbReference type="InterPro" id="IPR029063">
    <property type="entry name" value="SAM-dependent_MTases_sf"/>
</dbReference>
<evidence type="ECO:0000256" key="1">
    <source>
        <dbReference type="ARBA" id="ARBA00022603"/>
    </source>
</evidence>
<dbReference type="Gene3D" id="3.40.50.150">
    <property type="entry name" value="Vaccinia Virus protein VP39"/>
    <property type="match status" value="1"/>
</dbReference>
<dbReference type="RefSeq" id="WP_337313708.1">
    <property type="nucleotide sequence ID" value="NZ_JAEKNS010000145.1"/>
</dbReference>
<keyword evidence="3" id="KW-0949">S-adenosyl-L-methionine</keyword>
<keyword evidence="1 5" id="KW-0489">Methyltransferase</keyword>
<keyword evidence="2" id="KW-0808">Transferase</keyword>
<dbReference type="Proteomes" id="UP000248724">
    <property type="component" value="Unassembled WGS sequence"/>
</dbReference>
<evidence type="ECO:0000256" key="3">
    <source>
        <dbReference type="ARBA" id="ARBA00022691"/>
    </source>
</evidence>
<gene>
    <name evidence="6" type="ORF">DLM65_08270</name>
    <name evidence="5" type="ORF">JF886_14505</name>
</gene>
<accession>A0A934JZ73</accession>
<reference evidence="5 8" key="3">
    <citation type="submission" date="2020-10" db="EMBL/GenBank/DDBJ databases">
        <title>Ca. Dormibacterota MAGs.</title>
        <authorList>
            <person name="Montgomery K."/>
        </authorList>
    </citation>
    <scope>NUCLEOTIDE SEQUENCE [LARGE SCALE GENOMIC DNA]</scope>
    <source>
        <strain evidence="5">SC8812_S17_18</strain>
    </source>
</reference>
<proteinExistence type="predicted"/>
<evidence type="ECO:0000313" key="8">
    <source>
        <dbReference type="Proteomes" id="UP000606991"/>
    </source>
</evidence>
<reference evidence="6 7" key="1">
    <citation type="journal article" date="2017" name="Nature">
        <title>Atmospheric trace gases support primary production in Antarctic desert surface soil.</title>
        <authorList>
            <person name="Ji M."/>
            <person name="Greening C."/>
            <person name="Vanwonterghem I."/>
            <person name="Carere C.R."/>
            <person name="Bay S.K."/>
            <person name="Steen J.A."/>
            <person name="Montgomery K."/>
            <person name="Lines T."/>
            <person name="Beardall J."/>
            <person name="van Dorst J."/>
            <person name="Snape I."/>
            <person name="Stott M.B."/>
            <person name="Hugenholtz P."/>
            <person name="Ferrari B.C."/>
        </authorList>
    </citation>
    <scope>NUCLEOTIDE SEQUENCE [LARGE SCALE GENOMIC DNA]</scope>
    <source>
        <strain evidence="6">RRmetagenome_bin12</strain>
    </source>
</reference>
<dbReference type="SUPFAM" id="SSF53335">
    <property type="entry name" value="S-adenosyl-L-methionine-dependent methyltransferases"/>
    <property type="match status" value="1"/>
</dbReference>
<sequence>MSENPVRDLHDLVARSEDPVVASTRPATTSALEMKRMVGDVIAKLKPDGVSVVELGSGTGVLGMPIARRAARYAGVDISPQAVEVLRERLPNAVVRCADVTRDDLRDLGSFDRVLVYATLHYVTDEAEGERFVRGALGLLAPGGRALFGNLPLPAEDLPHSRLQRALGRAWTGSRRVGRRFRRQPLRPDPSSMPAGYCLPLSRRLIESWLRQVPGVRWRWVAPRLGVPLQRSRADLLVEKRG</sequence>
<dbReference type="PANTHER" id="PTHR43464">
    <property type="entry name" value="METHYLTRANSFERASE"/>
    <property type="match status" value="1"/>
</dbReference>
<dbReference type="GO" id="GO:0032259">
    <property type="term" value="P:methylation"/>
    <property type="evidence" value="ECO:0007669"/>
    <property type="project" value="UniProtKB-KW"/>
</dbReference>
<organism evidence="6 7">
    <name type="scientific">Candidatus Aeolococcus gillhamiae</name>
    <dbReference type="NCBI Taxonomy" id="3127015"/>
    <lineage>
        <taxon>Bacteria</taxon>
        <taxon>Bacillati</taxon>
        <taxon>Candidatus Dormiibacterota</taxon>
        <taxon>Candidatus Dormibacteria</taxon>
        <taxon>Candidatus Aeolococcales</taxon>
        <taxon>Candidatus Aeolococcaceae</taxon>
        <taxon>Candidatus Aeolococcus</taxon>
    </lineage>
</organism>
<comment type="caution">
    <text evidence="6">The sequence shown here is derived from an EMBL/GenBank/DDBJ whole genome shotgun (WGS) entry which is preliminary data.</text>
</comment>
<name>A0A2W6A4Y3_9BACT</name>
<evidence type="ECO:0000313" key="7">
    <source>
        <dbReference type="Proteomes" id="UP000248724"/>
    </source>
</evidence>
<dbReference type="Proteomes" id="UP000606991">
    <property type="component" value="Unassembled WGS sequence"/>
</dbReference>
<dbReference type="EMBL" id="QHBU01000153">
    <property type="protein sequence ID" value="PZR80418.1"/>
    <property type="molecule type" value="Genomic_DNA"/>
</dbReference>
<dbReference type="InterPro" id="IPR013216">
    <property type="entry name" value="Methyltransf_11"/>
</dbReference>
<dbReference type="CDD" id="cd02440">
    <property type="entry name" value="AdoMet_MTases"/>
    <property type="match status" value="1"/>
</dbReference>
<evidence type="ECO:0000313" key="5">
    <source>
        <dbReference type="EMBL" id="MBJ7596039.1"/>
    </source>
</evidence>